<feature type="domain" description="Glycosyltransferase subfamily 4-like N-terminal" evidence="1">
    <location>
        <begin position="15"/>
        <end position="145"/>
    </location>
</feature>
<dbReference type="EMBL" id="AP025637">
    <property type="protein sequence ID" value="BDG75033.1"/>
    <property type="molecule type" value="Genomic_DNA"/>
</dbReference>
<organism evidence="2 3">
    <name type="scientific">Roseomonas fluvialis</name>
    <dbReference type="NCBI Taxonomy" id="1750527"/>
    <lineage>
        <taxon>Bacteria</taxon>
        <taxon>Pseudomonadati</taxon>
        <taxon>Pseudomonadota</taxon>
        <taxon>Alphaproteobacteria</taxon>
        <taxon>Acetobacterales</taxon>
        <taxon>Roseomonadaceae</taxon>
        <taxon>Roseomonas</taxon>
    </lineage>
</organism>
<dbReference type="SUPFAM" id="SSF53756">
    <property type="entry name" value="UDP-Glycosyltransferase/glycogen phosphorylase"/>
    <property type="match status" value="1"/>
</dbReference>
<proteinExistence type="predicted"/>
<gene>
    <name evidence="2" type="ORF">Rmf_49620</name>
</gene>
<protein>
    <recommendedName>
        <fullName evidence="1">Glycosyltransferase subfamily 4-like N-terminal domain-containing protein</fullName>
    </recommendedName>
</protein>
<name>A0ABM7YAG2_9PROT</name>
<dbReference type="Proteomes" id="UP000831327">
    <property type="component" value="Chromosome"/>
</dbReference>
<evidence type="ECO:0000313" key="3">
    <source>
        <dbReference type="Proteomes" id="UP000831327"/>
    </source>
</evidence>
<sequence>MRILMTNICLTGRTGTELVTVECALRLVAGGDTVAVYTPEKGATAGMLLPRGVMVTDRIRDLDGFAPDLLHGHHNTPFLVARAAFPDVPATWSCHDFRSVWDRPPPAHTAQVFVAHSTETAQRLRIEGGVAEARIRMLPNAADLAACSPPAVPPTPRSALLVGKGGAPGAFPALAEALIARGWQVTSVGRGLGETVSNLPDLMAAHAVVVSSGRAALEALGAGCAVVCADARGLAGLVTTENFHALRRRNFGGATLLRPLDPALVLAEIDAIDAGDQAALRALAVPEIGLDLYMERLRAIHAEAIALAGQPSPGDAMRGAETMEAMLASPRPGGFGPTHVARLREEHAARLARVEGEAARLALRLRLATLKPGERLRIAEWRRGPGAALLGAGWARGDGGRVAIAGRAQLDLSEAMAQRRIARIVLHLACAAPAPEGAVIEVLDGARVIATVPAQGLQVVVDLDTRLITAEGAKAFALCPRGETAGWALAEAELVPEAPPPRG</sequence>
<dbReference type="InterPro" id="IPR028098">
    <property type="entry name" value="Glyco_trans_4-like_N"/>
</dbReference>
<dbReference type="Gene3D" id="3.40.50.2000">
    <property type="entry name" value="Glycogen Phosphorylase B"/>
    <property type="match status" value="1"/>
</dbReference>
<reference evidence="2 3" key="1">
    <citation type="journal article" date="2016" name="Microbes Environ.">
        <title>Phylogenetically diverse aerobic anoxygenic phototrophic bacteria isolated from epilithic biofilms in Tama river, Japan.</title>
        <authorList>
            <person name="Hirose S."/>
            <person name="Matsuura K."/>
            <person name="Haruta S."/>
        </authorList>
    </citation>
    <scope>NUCLEOTIDE SEQUENCE [LARGE SCALE GENOMIC DNA]</scope>
    <source>
        <strain evidence="2 3">S08</strain>
    </source>
</reference>
<evidence type="ECO:0000313" key="2">
    <source>
        <dbReference type="EMBL" id="BDG75033.1"/>
    </source>
</evidence>
<keyword evidence="3" id="KW-1185">Reference proteome</keyword>
<accession>A0ABM7YAG2</accession>
<evidence type="ECO:0000259" key="1">
    <source>
        <dbReference type="Pfam" id="PF13439"/>
    </source>
</evidence>
<dbReference type="Pfam" id="PF13439">
    <property type="entry name" value="Glyco_transf_4"/>
    <property type="match status" value="1"/>
</dbReference>